<name>A0A3B4F1A2_9CICH</name>
<dbReference type="Ensembl" id="ENSPNYT00000003844.1">
    <property type="protein sequence ID" value="ENSPNYP00000003748.1"/>
    <property type="gene ID" value="ENSPNYG00000002925.1"/>
</dbReference>
<feature type="transmembrane region" description="Helical" evidence="1">
    <location>
        <begin position="37"/>
        <end position="57"/>
    </location>
</feature>
<proteinExistence type="predicted"/>
<evidence type="ECO:0000313" key="2">
    <source>
        <dbReference type="Ensembl" id="ENSPNYP00000003748.1"/>
    </source>
</evidence>
<keyword evidence="1" id="KW-1133">Transmembrane helix</keyword>
<protein>
    <submittedName>
        <fullName evidence="2">Uncharacterized protein</fullName>
    </submittedName>
</protein>
<sequence length="117" mass="13242">VLILVSLNDLNEIRTLNSTHQQQSYQLNRNTLCASGGLLAFSCFYTFVCLFLFLHVFHYQAVNPARAAIQAARTTWQGGCLRSVMANWHACVGFPLTAVQRRHEDENTEKRRGKKTG</sequence>
<evidence type="ECO:0000256" key="1">
    <source>
        <dbReference type="SAM" id="Phobius"/>
    </source>
</evidence>
<dbReference type="AlphaFoldDB" id="A0A3B4F1A2"/>
<keyword evidence="1" id="KW-0472">Membrane</keyword>
<keyword evidence="1" id="KW-0812">Transmembrane</keyword>
<reference evidence="2" key="1">
    <citation type="submission" date="2023-09" db="UniProtKB">
        <authorList>
            <consortium name="Ensembl"/>
        </authorList>
    </citation>
    <scope>IDENTIFICATION</scope>
</reference>
<accession>A0A3B4F1A2</accession>
<organism evidence="2">
    <name type="scientific">Pundamilia nyererei</name>
    <dbReference type="NCBI Taxonomy" id="303518"/>
    <lineage>
        <taxon>Eukaryota</taxon>
        <taxon>Metazoa</taxon>
        <taxon>Chordata</taxon>
        <taxon>Craniata</taxon>
        <taxon>Vertebrata</taxon>
        <taxon>Euteleostomi</taxon>
        <taxon>Actinopterygii</taxon>
        <taxon>Neopterygii</taxon>
        <taxon>Teleostei</taxon>
        <taxon>Neoteleostei</taxon>
        <taxon>Acanthomorphata</taxon>
        <taxon>Ovalentaria</taxon>
        <taxon>Cichlomorphae</taxon>
        <taxon>Cichliformes</taxon>
        <taxon>Cichlidae</taxon>
        <taxon>African cichlids</taxon>
        <taxon>Pseudocrenilabrinae</taxon>
        <taxon>Haplochromini</taxon>
        <taxon>Pundamilia</taxon>
    </lineage>
</organism>